<keyword evidence="6" id="KW-1185">Reference proteome</keyword>
<evidence type="ECO:0000313" key="7">
    <source>
        <dbReference type="Proteomes" id="UP001242995"/>
    </source>
</evidence>
<keyword evidence="2" id="KW-0804">Transcription</keyword>
<dbReference type="CDD" id="cd03137">
    <property type="entry name" value="GATase1_AraC_1"/>
    <property type="match status" value="1"/>
</dbReference>
<feature type="domain" description="HTH araC/xylS-type" evidence="3">
    <location>
        <begin position="176"/>
        <end position="273"/>
    </location>
</feature>
<evidence type="ECO:0000256" key="1">
    <source>
        <dbReference type="ARBA" id="ARBA00023015"/>
    </source>
</evidence>
<evidence type="ECO:0000256" key="2">
    <source>
        <dbReference type="ARBA" id="ARBA00023163"/>
    </source>
</evidence>
<name>A0AAW8DD02_9MICC</name>
<accession>A0AAW8DD02</accession>
<sequence>MVSSDGRAKRASNGHYLTAEAAAGETGVLDTVIVPGAYGMVSKPFEQELVEAVSHLTNDAGRIASVCTGAFLLAHGGLLNYRNATTHWTQVERFRRSYPLVHVVPDALFVQDGSIITSAGISSGVDLALFMVEEDYGPDVARAVVRQMVIFNQRPGGQSQHSVAVRVGVPRDHVLRKLLDRITADPGADYSIDAMAAMTNLSASSLARLFQEGTNTSPGRYVETVRIEAAQAMLQRGTTVAAAAAASGFGSAETMRRVFTQKIGMSPSLYLERLLCPP</sequence>
<dbReference type="Pfam" id="PF01965">
    <property type="entry name" value="DJ-1_PfpI"/>
    <property type="match status" value="1"/>
</dbReference>
<evidence type="ECO:0000313" key="6">
    <source>
        <dbReference type="Proteomes" id="UP001230951"/>
    </source>
</evidence>
<dbReference type="InterPro" id="IPR009057">
    <property type="entry name" value="Homeodomain-like_sf"/>
</dbReference>
<dbReference type="SMART" id="SM00342">
    <property type="entry name" value="HTH_ARAC"/>
    <property type="match status" value="1"/>
</dbReference>
<gene>
    <name evidence="4" type="ORF">J2S90_001450</name>
    <name evidence="5" type="ORF">J2S93_000250</name>
</gene>
<dbReference type="Gene3D" id="1.10.10.60">
    <property type="entry name" value="Homeodomain-like"/>
    <property type="match status" value="1"/>
</dbReference>
<dbReference type="Pfam" id="PF12833">
    <property type="entry name" value="HTH_18"/>
    <property type="match status" value="1"/>
</dbReference>
<evidence type="ECO:0000259" key="3">
    <source>
        <dbReference type="PROSITE" id="PS01124"/>
    </source>
</evidence>
<dbReference type="SUPFAM" id="SSF46689">
    <property type="entry name" value="Homeodomain-like"/>
    <property type="match status" value="2"/>
</dbReference>
<dbReference type="Proteomes" id="UP001230951">
    <property type="component" value="Unassembled WGS sequence"/>
</dbReference>
<dbReference type="EMBL" id="JAUSRG010000002">
    <property type="protein sequence ID" value="MDP9904504.1"/>
    <property type="molecule type" value="Genomic_DNA"/>
</dbReference>
<reference evidence="4 6" key="1">
    <citation type="submission" date="2023-07" db="EMBL/GenBank/DDBJ databases">
        <title>Sorghum-associated microbial communities from plants grown in Nebraska, USA.</title>
        <authorList>
            <person name="Schachtman D."/>
        </authorList>
    </citation>
    <scope>NUCLEOTIDE SEQUENCE</scope>
    <source>
        <strain evidence="4">DS1006</strain>
        <strain evidence="5 6">DS1016</strain>
    </source>
</reference>
<dbReference type="Gene3D" id="3.40.50.880">
    <property type="match status" value="1"/>
</dbReference>
<dbReference type="SUPFAM" id="SSF52317">
    <property type="entry name" value="Class I glutamine amidotransferase-like"/>
    <property type="match status" value="1"/>
</dbReference>
<dbReference type="InterPro" id="IPR018060">
    <property type="entry name" value="HTH_AraC"/>
</dbReference>
<dbReference type="InterPro" id="IPR002818">
    <property type="entry name" value="DJ-1/PfpI"/>
</dbReference>
<dbReference type="Proteomes" id="UP001242995">
    <property type="component" value="Unassembled WGS sequence"/>
</dbReference>
<protein>
    <submittedName>
        <fullName evidence="4">Transcriptional regulator GlxA family with amidase domain</fullName>
    </submittedName>
</protein>
<dbReference type="PANTHER" id="PTHR43130">
    <property type="entry name" value="ARAC-FAMILY TRANSCRIPTIONAL REGULATOR"/>
    <property type="match status" value="1"/>
</dbReference>
<proteinExistence type="predicted"/>
<evidence type="ECO:0000313" key="5">
    <source>
        <dbReference type="EMBL" id="MDQ0178843.1"/>
    </source>
</evidence>
<dbReference type="InterPro" id="IPR052158">
    <property type="entry name" value="INH-QAR"/>
</dbReference>
<comment type="caution">
    <text evidence="4">The sequence shown here is derived from an EMBL/GenBank/DDBJ whole genome shotgun (WGS) entry which is preliminary data.</text>
</comment>
<dbReference type="PROSITE" id="PS01124">
    <property type="entry name" value="HTH_ARAC_FAMILY_2"/>
    <property type="match status" value="1"/>
</dbReference>
<dbReference type="EMBL" id="JAUSTF010000001">
    <property type="protein sequence ID" value="MDQ0178843.1"/>
    <property type="molecule type" value="Genomic_DNA"/>
</dbReference>
<dbReference type="AlphaFoldDB" id="A0AAW8DD02"/>
<dbReference type="PANTHER" id="PTHR43130:SF3">
    <property type="entry name" value="HTH-TYPE TRANSCRIPTIONAL REGULATOR RV1931C"/>
    <property type="match status" value="1"/>
</dbReference>
<dbReference type="GO" id="GO:0043565">
    <property type="term" value="F:sequence-specific DNA binding"/>
    <property type="evidence" value="ECO:0007669"/>
    <property type="project" value="InterPro"/>
</dbReference>
<keyword evidence="1" id="KW-0805">Transcription regulation</keyword>
<dbReference type="GO" id="GO:0003700">
    <property type="term" value="F:DNA-binding transcription factor activity"/>
    <property type="evidence" value="ECO:0007669"/>
    <property type="project" value="InterPro"/>
</dbReference>
<dbReference type="InterPro" id="IPR029062">
    <property type="entry name" value="Class_I_gatase-like"/>
</dbReference>
<evidence type="ECO:0000313" key="4">
    <source>
        <dbReference type="EMBL" id="MDP9904504.1"/>
    </source>
</evidence>
<organism evidence="4 7">
    <name type="scientific">Arthrobacter bambusae</name>
    <dbReference type="NCBI Taxonomy" id="1338426"/>
    <lineage>
        <taxon>Bacteria</taxon>
        <taxon>Bacillati</taxon>
        <taxon>Actinomycetota</taxon>
        <taxon>Actinomycetes</taxon>
        <taxon>Micrococcales</taxon>
        <taxon>Micrococcaceae</taxon>
        <taxon>Arthrobacter</taxon>
    </lineage>
</organism>